<dbReference type="InterPro" id="IPR001855">
    <property type="entry name" value="Defensin_beta-like"/>
</dbReference>
<evidence type="ECO:0000313" key="3">
    <source>
        <dbReference type="Proteomes" id="UP000694403"/>
    </source>
</evidence>
<dbReference type="SUPFAM" id="SSF57392">
    <property type="entry name" value="Defensin-like"/>
    <property type="match status" value="1"/>
</dbReference>
<protein>
    <recommendedName>
        <fullName evidence="1">Beta-defensin-like domain-containing protein</fullName>
    </recommendedName>
</protein>
<keyword evidence="3" id="KW-1185">Reference proteome</keyword>
<evidence type="ECO:0000313" key="2">
    <source>
        <dbReference type="Ensembl" id="ENSCSRP00000025231.1"/>
    </source>
</evidence>
<proteinExistence type="predicted"/>
<dbReference type="GO" id="GO:0005576">
    <property type="term" value="C:extracellular region"/>
    <property type="evidence" value="ECO:0007669"/>
    <property type="project" value="InterPro"/>
</dbReference>
<organism evidence="2 3">
    <name type="scientific">Chelydra serpentina</name>
    <name type="common">Snapping turtle</name>
    <name type="synonym">Testudo serpentina</name>
    <dbReference type="NCBI Taxonomy" id="8475"/>
    <lineage>
        <taxon>Eukaryota</taxon>
        <taxon>Metazoa</taxon>
        <taxon>Chordata</taxon>
        <taxon>Craniata</taxon>
        <taxon>Vertebrata</taxon>
        <taxon>Euteleostomi</taxon>
        <taxon>Archelosauria</taxon>
        <taxon>Testudinata</taxon>
        <taxon>Testudines</taxon>
        <taxon>Cryptodira</taxon>
        <taxon>Durocryptodira</taxon>
        <taxon>Americhelydia</taxon>
        <taxon>Chelydroidea</taxon>
        <taxon>Chelydridae</taxon>
        <taxon>Chelydra</taxon>
    </lineage>
</organism>
<dbReference type="Pfam" id="PF00711">
    <property type="entry name" value="Defensin_beta"/>
    <property type="match status" value="1"/>
</dbReference>
<accession>A0A8C3TCQ4</accession>
<dbReference type="GO" id="GO:0006952">
    <property type="term" value="P:defense response"/>
    <property type="evidence" value="ECO:0007669"/>
    <property type="project" value="InterPro"/>
</dbReference>
<evidence type="ECO:0000259" key="1">
    <source>
        <dbReference type="Pfam" id="PF00711"/>
    </source>
</evidence>
<reference evidence="2" key="2">
    <citation type="submission" date="2025-09" db="UniProtKB">
        <authorList>
            <consortium name="Ensembl"/>
        </authorList>
    </citation>
    <scope>IDENTIFICATION</scope>
</reference>
<name>A0A8C3TCQ4_CHESE</name>
<sequence length="62" mass="6968">MDLWSDPIGPFLCSYVNSLQGLAARSSRRRCKRAGGICFSGPCPRNYRFAGICSRKYSCCQR</sequence>
<dbReference type="AlphaFoldDB" id="A0A8C3TCQ4"/>
<feature type="domain" description="Beta-defensin-like" evidence="1">
    <location>
        <begin position="29"/>
        <end position="61"/>
    </location>
</feature>
<dbReference type="Proteomes" id="UP000694403">
    <property type="component" value="Unplaced"/>
</dbReference>
<dbReference type="Ensembl" id="ENSCSRT00000026297.1">
    <property type="protein sequence ID" value="ENSCSRP00000025231.1"/>
    <property type="gene ID" value="ENSCSRG00000018880.1"/>
</dbReference>
<reference evidence="2" key="1">
    <citation type="submission" date="2025-08" db="UniProtKB">
        <authorList>
            <consortium name="Ensembl"/>
        </authorList>
    </citation>
    <scope>IDENTIFICATION</scope>
</reference>